<gene>
    <name evidence="1" type="ORF">KS407_03830</name>
</gene>
<keyword evidence="2" id="KW-1185">Reference proteome</keyword>
<keyword evidence="1" id="KW-0378">Hydrolase</keyword>
<dbReference type="SUPFAM" id="SSF57938">
    <property type="entry name" value="DnaJ/Hsp40 cysteine-rich domain"/>
    <property type="match status" value="1"/>
</dbReference>
<accession>A0ABS6JQ07</accession>
<protein>
    <submittedName>
        <fullName evidence="1">Methionine aminopeptidase</fullName>
    </submittedName>
</protein>
<dbReference type="RefSeq" id="WP_088076577.1">
    <property type="nucleotide sequence ID" value="NZ_JAHQCR010000018.1"/>
</dbReference>
<keyword evidence="1" id="KW-0031">Aminopeptidase</keyword>
<dbReference type="Proteomes" id="UP000790580">
    <property type="component" value="Unassembled WGS sequence"/>
</dbReference>
<proteinExistence type="predicted"/>
<dbReference type="InterPro" id="IPR036410">
    <property type="entry name" value="HSP_DnaJ_Cys-rich_dom_sf"/>
</dbReference>
<name>A0ABS6JQ07_9BACI</name>
<sequence>MGIMKAFSDWTNARYQKKIEKMESKGYCPDCRGRGFHTFPNEYFYAPTYDCPGCNGSGAFADWEK</sequence>
<dbReference type="GO" id="GO:0004177">
    <property type="term" value="F:aminopeptidase activity"/>
    <property type="evidence" value="ECO:0007669"/>
    <property type="project" value="UniProtKB-KW"/>
</dbReference>
<organism evidence="1 2">
    <name type="scientific">Evansella alkalicola</name>
    <dbReference type="NCBI Taxonomy" id="745819"/>
    <lineage>
        <taxon>Bacteria</taxon>
        <taxon>Bacillati</taxon>
        <taxon>Bacillota</taxon>
        <taxon>Bacilli</taxon>
        <taxon>Bacillales</taxon>
        <taxon>Bacillaceae</taxon>
        <taxon>Evansella</taxon>
    </lineage>
</organism>
<reference evidence="1 2" key="1">
    <citation type="submission" date="2021-06" db="EMBL/GenBank/DDBJ databases">
        <title>Bacillus sp. RD4P76, an endophyte from a halophyte.</title>
        <authorList>
            <person name="Sun J.-Q."/>
        </authorList>
    </citation>
    <scope>NUCLEOTIDE SEQUENCE [LARGE SCALE GENOMIC DNA]</scope>
    <source>
        <strain evidence="1 2">JCM 17098</strain>
    </source>
</reference>
<evidence type="ECO:0000313" key="1">
    <source>
        <dbReference type="EMBL" id="MBU9720573.1"/>
    </source>
</evidence>
<dbReference type="Gene3D" id="2.10.230.10">
    <property type="entry name" value="Heat shock protein DnaJ, cysteine-rich domain"/>
    <property type="match status" value="1"/>
</dbReference>
<comment type="caution">
    <text evidence="1">The sequence shown here is derived from an EMBL/GenBank/DDBJ whole genome shotgun (WGS) entry which is preliminary data.</text>
</comment>
<evidence type="ECO:0000313" key="2">
    <source>
        <dbReference type="Proteomes" id="UP000790580"/>
    </source>
</evidence>
<keyword evidence="1" id="KW-0645">Protease</keyword>
<dbReference type="EMBL" id="JAHQCR010000018">
    <property type="protein sequence ID" value="MBU9720573.1"/>
    <property type="molecule type" value="Genomic_DNA"/>
</dbReference>